<dbReference type="EMBL" id="JACHBI010000004">
    <property type="protein sequence ID" value="MBB5574145.1"/>
    <property type="molecule type" value="Genomic_DNA"/>
</dbReference>
<dbReference type="Gene3D" id="3.90.226.10">
    <property type="entry name" value="2-enoyl-CoA Hydratase, Chain A, domain 1"/>
    <property type="match status" value="1"/>
</dbReference>
<keyword evidence="2" id="KW-0378">Hydrolase</keyword>
<comment type="caution">
    <text evidence="2">The sequence shown here is derived from an EMBL/GenBank/DDBJ whole genome shotgun (WGS) entry which is preliminary data.</text>
</comment>
<protein>
    <submittedName>
        <fullName evidence="2">ATP-dependent protease ClpP protease subunit</fullName>
    </submittedName>
</protein>
<evidence type="ECO:0000313" key="2">
    <source>
        <dbReference type="EMBL" id="MBB5574145.1"/>
    </source>
</evidence>
<dbReference type="Gene3D" id="2.30.30.40">
    <property type="entry name" value="SH3 Domains"/>
    <property type="match status" value="1"/>
</dbReference>
<proteinExistence type="predicted"/>
<dbReference type="AlphaFoldDB" id="A0A7W9D1J6"/>
<evidence type="ECO:0000256" key="1">
    <source>
        <dbReference type="SAM" id="MobiDB-lite"/>
    </source>
</evidence>
<dbReference type="GO" id="GO:0006508">
    <property type="term" value="P:proteolysis"/>
    <property type="evidence" value="ECO:0007669"/>
    <property type="project" value="UniProtKB-KW"/>
</dbReference>
<dbReference type="Proteomes" id="UP000549882">
    <property type="component" value="Unassembled WGS sequence"/>
</dbReference>
<dbReference type="RefSeq" id="WP_146144004.1">
    <property type="nucleotide sequence ID" value="NZ_JACHBI010000004.1"/>
</dbReference>
<organism evidence="2 3">
    <name type="scientific">Rhizobium paranaense</name>
    <dbReference type="NCBI Taxonomy" id="1650438"/>
    <lineage>
        <taxon>Bacteria</taxon>
        <taxon>Pseudomonadati</taxon>
        <taxon>Pseudomonadota</taxon>
        <taxon>Alphaproteobacteria</taxon>
        <taxon>Hyphomicrobiales</taxon>
        <taxon>Rhizobiaceae</taxon>
        <taxon>Rhizobium/Agrobacterium group</taxon>
        <taxon>Rhizobium</taxon>
    </lineage>
</organism>
<feature type="region of interest" description="Disordered" evidence="1">
    <location>
        <begin position="160"/>
        <end position="179"/>
    </location>
</feature>
<gene>
    <name evidence="2" type="ORF">GGD50_002767</name>
</gene>
<dbReference type="SUPFAM" id="SSF52096">
    <property type="entry name" value="ClpP/crotonase"/>
    <property type="match status" value="1"/>
</dbReference>
<keyword evidence="3" id="KW-1185">Reference proteome</keyword>
<dbReference type="GO" id="GO:0008233">
    <property type="term" value="F:peptidase activity"/>
    <property type="evidence" value="ECO:0007669"/>
    <property type="project" value="UniProtKB-KW"/>
</dbReference>
<reference evidence="2 3" key="1">
    <citation type="submission" date="2020-08" db="EMBL/GenBank/DDBJ databases">
        <title>Genomic Encyclopedia of Type Strains, Phase IV (KMG-V): Genome sequencing to study the core and pangenomes of soil and plant-associated prokaryotes.</title>
        <authorList>
            <person name="Whitman W."/>
        </authorList>
    </citation>
    <scope>NUCLEOTIDE SEQUENCE [LARGE SCALE GENOMIC DNA]</scope>
    <source>
        <strain evidence="2 3">SEMIA 4064</strain>
    </source>
</reference>
<keyword evidence="2" id="KW-0645">Protease</keyword>
<name>A0A7W9D1J6_9HYPH</name>
<sequence>MVAGEIDANEDLSKFVTAVQANNTRVILFKSPGGNVLKAMELGRLIRSLRLATVQVRAGECESACALAFMGGVIRFADPGSIGVHKSSFADTSGMNVSDAVSAVQQLTADVMTYMTEMGIDPALMQLALKYDSDDIRYLSGSEMEQYRVALNGAKPLPNASAQVNPSGTPAVPSTSWPNAQTAPAVASLPPVLAPTLDLSIPAARSGKVQTYKGMAPLKATPTMASPTVENFANGSPATILGDTGKWYRVRVGSRVGYMFRDWVWVDQFDAAPFGRQFVQVKSFDNLAQTEQYVRSSGLPLVAYISRNGWFAIALDRTFEPNEAKTLLETMKANGSIPDDSIATYGNAYAKKVCCSAK</sequence>
<accession>A0A7W9D1J6</accession>
<dbReference type="InterPro" id="IPR029045">
    <property type="entry name" value="ClpP/crotonase-like_dom_sf"/>
</dbReference>
<evidence type="ECO:0000313" key="3">
    <source>
        <dbReference type="Proteomes" id="UP000549882"/>
    </source>
</evidence>